<dbReference type="SUPFAM" id="SSF51445">
    <property type="entry name" value="(Trans)glycosidases"/>
    <property type="match status" value="1"/>
</dbReference>
<evidence type="ECO:0000256" key="6">
    <source>
        <dbReference type="RuleBase" id="RU004335"/>
    </source>
</evidence>
<evidence type="ECO:0000256" key="1">
    <source>
        <dbReference type="ARBA" id="ARBA00008773"/>
    </source>
</evidence>
<keyword evidence="5" id="KW-0326">Glycosidase</keyword>
<evidence type="ECO:0000259" key="8">
    <source>
        <dbReference type="SMART" id="SM00768"/>
    </source>
</evidence>
<dbReference type="Pfam" id="PF00332">
    <property type="entry name" value="Glyco_hydro_17"/>
    <property type="match status" value="1"/>
</dbReference>
<dbReference type="GO" id="GO:0004553">
    <property type="term" value="F:hydrolase activity, hydrolyzing O-glycosyl compounds"/>
    <property type="evidence" value="ECO:0007669"/>
    <property type="project" value="InterPro"/>
</dbReference>
<dbReference type="EMBL" id="DF237857">
    <property type="protein sequence ID" value="GAQ92035.1"/>
    <property type="molecule type" value="Genomic_DNA"/>
</dbReference>
<dbReference type="OrthoDB" id="417697at2759"/>
<dbReference type="InterPro" id="IPR012946">
    <property type="entry name" value="X8"/>
</dbReference>
<keyword evidence="4" id="KW-1015">Disulfide bond</keyword>
<evidence type="ECO:0000313" key="10">
    <source>
        <dbReference type="Proteomes" id="UP000054558"/>
    </source>
</evidence>
<dbReference type="GO" id="GO:0005975">
    <property type="term" value="P:carbohydrate metabolic process"/>
    <property type="evidence" value="ECO:0007669"/>
    <property type="project" value="InterPro"/>
</dbReference>
<keyword evidence="3 9" id="KW-0378">Hydrolase</keyword>
<reference evidence="9 10" key="1">
    <citation type="journal article" date="2014" name="Nat. Commun.">
        <title>Klebsormidium flaccidum genome reveals primary factors for plant terrestrial adaptation.</title>
        <authorList>
            <person name="Hori K."/>
            <person name="Maruyama F."/>
            <person name="Fujisawa T."/>
            <person name="Togashi T."/>
            <person name="Yamamoto N."/>
            <person name="Seo M."/>
            <person name="Sato S."/>
            <person name="Yamada T."/>
            <person name="Mori H."/>
            <person name="Tajima N."/>
            <person name="Moriyama T."/>
            <person name="Ikeuchi M."/>
            <person name="Watanabe M."/>
            <person name="Wada H."/>
            <person name="Kobayashi K."/>
            <person name="Saito M."/>
            <person name="Masuda T."/>
            <person name="Sasaki-Sekimoto Y."/>
            <person name="Mashiguchi K."/>
            <person name="Awai K."/>
            <person name="Shimojima M."/>
            <person name="Masuda S."/>
            <person name="Iwai M."/>
            <person name="Nobusawa T."/>
            <person name="Narise T."/>
            <person name="Kondo S."/>
            <person name="Saito H."/>
            <person name="Sato R."/>
            <person name="Murakawa M."/>
            <person name="Ihara Y."/>
            <person name="Oshima-Yamada Y."/>
            <person name="Ohtaka K."/>
            <person name="Satoh M."/>
            <person name="Sonobe K."/>
            <person name="Ishii M."/>
            <person name="Ohtani R."/>
            <person name="Kanamori-Sato M."/>
            <person name="Honoki R."/>
            <person name="Miyazaki D."/>
            <person name="Mochizuki H."/>
            <person name="Umetsu J."/>
            <person name="Higashi K."/>
            <person name="Shibata D."/>
            <person name="Kamiya Y."/>
            <person name="Sato N."/>
            <person name="Nakamura Y."/>
            <person name="Tabata S."/>
            <person name="Ida S."/>
            <person name="Kurokawa K."/>
            <person name="Ohta H."/>
        </authorList>
    </citation>
    <scope>NUCLEOTIDE SEQUENCE [LARGE SCALE GENOMIC DNA]</scope>
    <source>
        <strain evidence="9 10">NIES-2285</strain>
    </source>
</reference>
<protein>
    <submittedName>
        <fullName evidence="9">O-Glycosyl hydrolases family 17 protein</fullName>
    </submittedName>
</protein>
<dbReference type="InterPro" id="IPR044965">
    <property type="entry name" value="Glyco_hydro_17_plant"/>
</dbReference>
<name>A0A1Y1IMB9_KLENI</name>
<accession>A0A1Y1IMB9</accession>
<evidence type="ECO:0000313" key="9">
    <source>
        <dbReference type="EMBL" id="GAQ92035.1"/>
    </source>
</evidence>
<evidence type="ECO:0000256" key="5">
    <source>
        <dbReference type="ARBA" id="ARBA00023295"/>
    </source>
</evidence>
<dbReference type="GO" id="GO:0005886">
    <property type="term" value="C:plasma membrane"/>
    <property type="evidence" value="ECO:0000318"/>
    <property type="project" value="GO_Central"/>
</dbReference>
<sequence>MAMLARSAHGELLVGLSRAQVRPVPDGLASKLVTAGRFGGLAVRSTADCPFAGAGSDLRIRLVVPNDYIEQFSELPSPALDDWVAREVSGPLSRGYPIDSIQLGVTPLAAEYAARFGDSLPAASKNLAERVNPLGVGVTVSVGLDDLSASYPPSAGRFGIDAAPVLERTLPSAAGLSLDAYPFLLALGATDPATVAFLALEPTAQGFWDDGGGLWYADALSSVHDAAVYALEGLGFGDLPVSLTTGWPTDGAAGATARRTATFLEGAARWTAGGEGSPKRPGANMSLVFRELLDEDTAELTEDAPWSRRWGIYDSAASSKLNVSAVGTYALVPGVDYETVDRTFCVVRSEAPDDALLSGLSFACNATDCTSIQKDASCYSPPSLRRHATIAYNGFFQDRGQDASACDFGGTKVARPEQPREACGIPTPASARATTVASATGHPITASRVAKTRPVEGHAGVPTPQQSERDEGCDTRTT</sequence>
<dbReference type="Proteomes" id="UP000054558">
    <property type="component" value="Unassembled WGS sequence"/>
</dbReference>
<gene>
    <name evidence="9" type="ORF">KFL_009080050</name>
</gene>
<dbReference type="PANTHER" id="PTHR32227">
    <property type="entry name" value="GLUCAN ENDO-1,3-BETA-GLUCOSIDASE BG1-RELATED-RELATED"/>
    <property type="match status" value="1"/>
</dbReference>
<dbReference type="AlphaFoldDB" id="A0A1Y1IMB9"/>
<proteinExistence type="inferred from homology"/>
<keyword evidence="2" id="KW-0732">Signal</keyword>
<evidence type="ECO:0000256" key="3">
    <source>
        <dbReference type="ARBA" id="ARBA00022801"/>
    </source>
</evidence>
<dbReference type="SMART" id="SM00768">
    <property type="entry name" value="X8"/>
    <property type="match status" value="1"/>
</dbReference>
<dbReference type="InterPro" id="IPR000490">
    <property type="entry name" value="Glyco_hydro_17"/>
</dbReference>
<dbReference type="Gene3D" id="3.20.20.80">
    <property type="entry name" value="Glycosidases"/>
    <property type="match status" value="1"/>
</dbReference>
<evidence type="ECO:0000256" key="4">
    <source>
        <dbReference type="ARBA" id="ARBA00023157"/>
    </source>
</evidence>
<dbReference type="Gene3D" id="1.20.58.1040">
    <property type="match status" value="1"/>
</dbReference>
<dbReference type="InterPro" id="IPR017853">
    <property type="entry name" value="GH"/>
</dbReference>
<evidence type="ECO:0000256" key="7">
    <source>
        <dbReference type="SAM" id="MobiDB-lite"/>
    </source>
</evidence>
<keyword evidence="10" id="KW-1185">Reference proteome</keyword>
<feature type="domain" description="X8" evidence="8">
    <location>
        <begin position="343"/>
        <end position="425"/>
    </location>
</feature>
<dbReference type="Pfam" id="PF07983">
    <property type="entry name" value="X8"/>
    <property type="match status" value="1"/>
</dbReference>
<evidence type="ECO:0000256" key="2">
    <source>
        <dbReference type="ARBA" id="ARBA00022729"/>
    </source>
</evidence>
<feature type="compositionally biased region" description="Basic and acidic residues" evidence="7">
    <location>
        <begin position="467"/>
        <end position="478"/>
    </location>
</feature>
<organism evidence="9 10">
    <name type="scientific">Klebsormidium nitens</name>
    <name type="common">Green alga</name>
    <name type="synonym">Ulothrix nitens</name>
    <dbReference type="NCBI Taxonomy" id="105231"/>
    <lineage>
        <taxon>Eukaryota</taxon>
        <taxon>Viridiplantae</taxon>
        <taxon>Streptophyta</taxon>
        <taxon>Klebsormidiophyceae</taxon>
        <taxon>Klebsormidiales</taxon>
        <taxon>Klebsormidiaceae</taxon>
        <taxon>Klebsormidium</taxon>
    </lineage>
</organism>
<comment type="similarity">
    <text evidence="1 6">Belongs to the glycosyl hydrolase 17 family.</text>
</comment>
<dbReference type="STRING" id="105231.A0A1Y1IMB9"/>
<feature type="region of interest" description="Disordered" evidence="7">
    <location>
        <begin position="433"/>
        <end position="478"/>
    </location>
</feature>